<protein>
    <submittedName>
        <fullName evidence="5">Monomeric [FeFe] hydrogenase</fullName>
    </submittedName>
</protein>
<accession>A0AA41Y4P8</accession>
<dbReference type="GO" id="GO:0046872">
    <property type="term" value="F:metal ion binding"/>
    <property type="evidence" value="ECO:0007669"/>
    <property type="project" value="UniProtKB-KW"/>
</dbReference>
<dbReference type="InterPro" id="IPR017900">
    <property type="entry name" value="4Fe4S_Fe_S_CS"/>
</dbReference>
<dbReference type="PROSITE" id="PS00198">
    <property type="entry name" value="4FE4S_FER_1"/>
    <property type="match status" value="1"/>
</dbReference>
<dbReference type="GO" id="GO:0051536">
    <property type="term" value="F:iron-sulfur cluster binding"/>
    <property type="evidence" value="ECO:0007669"/>
    <property type="project" value="UniProtKB-KW"/>
</dbReference>
<dbReference type="SUPFAM" id="SSF53920">
    <property type="entry name" value="Fe-only hydrogenase"/>
    <property type="match status" value="1"/>
</dbReference>
<feature type="domain" description="4Fe-4S ferredoxin-type" evidence="4">
    <location>
        <begin position="188"/>
        <end position="218"/>
    </location>
</feature>
<feature type="domain" description="4Fe-4S ferredoxin-type" evidence="4">
    <location>
        <begin position="110"/>
        <end position="141"/>
    </location>
</feature>
<dbReference type="InterPro" id="IPR004108">
    <property type="entry name" value="Fe_hydrogenase_lsu_C"/>
</dbReference>
<reference evidence="5" key="1">
    <citation type="submission" date="2022-10" db="EMBL/GenBank/DDBJ databases">
        <title>Gaoshiqiia sediminis gen. nov., sp. nov., isolated from coastal sediment.</title>
        <authorList>
            <person name="Yu W.X."/>
            <person name="Mu D.S."/>
            <person name="Du J.Z."/>
            <person name="Liang Y.Q."/>
        </authorList>
    </citation>
    <scope>NUCLEOTIDE SEQUENCE</scope>
    <source>
        <strain evidence="5">A06</strain>
    </source>
</reference>
<keyword evidence="3" id="KW-0411">Iron-sulfur</keyword>
<dbReference type="PANTHER" id="PTHR11615">
    <property type="entry name" value="NITRATE, FORMATE, IRON DEHYDROGENASE"/>
    <property type="match status" value="1"/>
</dbReference>
<dbReference type="RefSeq" id="WP_282591991.1">
    <property type="nucleotide sequence ID" value="NZ_JAPAAF010000016.1"/>
</dbReference>
<dbReference type="Pfam" id="PF02906">
    <property type="entry name" value="Fe_hyd_lg_C"/>
    <property type="match status" value="1"/>
</dbReference>
<dbReference type="NCBIfam" id="TIGR04105">
    <property type="entry name" value="FeFe_hydrog_B1"/>
    <property type="match status" value="1"/>
</dbReference>
<dbReference type="SUPFAM" id="SSF54862">
    <property type="entry name" value="4Fe-4S ferredoxins"/>
    <property type="match status" value="1"/>
</dbReference>
<dbReference type="InterPro" id="IPR009016">
    <property type="entry name" value="Fe_hydrogenase"/>
</dbReference>
<comment type="caution">
    <text evidence="5">The sequence shown here is derived from an EMBL/GenBank/DDBJ whole genome shotgun (WGS) entry which is preliminary data.</text>
</comment>
<proteinExistence type="predicted"/>
<gene>
    <name evidence="5" type="ORF">N2K84_11655</name>
</gene>
<dbReference type="PROSITE" id="PS51379">
    <property type="entry name" value="4FE4S_FER_2"/>
    <property type="match status" value="3"/>
</dbReference>
<sequence>MAYLNNVMIIRHELMARLVKMFQAGELESKINALPVELYPKDRTPRGRCCIYKERAITRYKMLPLLGFEVPQDDIDLYSLEKYAHEALAREKQSDTILTVVDEACTGCVQANYVVTNLCRGCVASPCVMNCPKNAIRFTPSGQTEIKADQCINCGLCQKACPYHAIIYMPIPCEEACPVGAIKKNERGLEEIDPDKCVYCGKCITACPFGAIFELSSIIDVLRAIENKKQVIAMVAPSILAQYAETPGKVFAAIQQIGFSQVVEVARGAEKTARHEAEELKEKLEQGESFMTTSCCPSYVETVRKHVPGLLPHVSHTPSPMAYTAEELREKYPDAKLVFIGPCVAKRKEARDLGSVDFVLSFEELDAILLGMQIEPEKMEGIAVDNYTKESRGFAQSGGVLGAVLAEKKIENFSYEQIDGIDRASIRTLKMMEKGKANSQFYEVMACEGGCISGPGAYIKSAKAKKNFINSMKSL</sequence>
<evidence type="ECO:0000313" key="6">
    <source>
        <dbReference type="Proteomes" id="UP001163821"/>
    </source>
</evidence>
<organism evidence="5 6">
    <name type="scientific">Gaoshiqia sediminis</name>
    <dbReference type="NCBI Taxonomy" id="2986998"/>
    <lineage>
        <taxon>Bacteria</taxon>
        <taxon>Pseudomonadati</taxon>
        <taxon>Bacteroidota</taxon>
        <taxon>Bacteroidia</taxon>
        <taxon>Marinilabiliales</taxon>
        <taxon>Prolixibacteraceae</taxon>
        <taxon>Gaoshiqia</taxon>
    </lineage>
</organism>
<dbReference type="Gene3D" id="3.40.950.10">
    <property type="entry name" value="Fe-only Hydrogenase (Larger Subunit), Chain L, domain 3"/>
    <property type="match status" value="1"/>
</dbReference>
<dbReference type="InterPro" id="IPR017896">
    <property type="entry name" value="4Fe4S_Fe-S-bd"/>
</dbReference>
<evidence type="ECO:0000259" key="4">
    <source>
        <dbReference type="PROSITE" id="PS51379"/>
    </source>
</evidence>
<evidence type="ECO:0000313" key="5">
    <source>
        <dbReference type="EMBL" id="MCW0483389.1"/>
    </source>
</evidence>
<keyword evidence="1" id="KW-0479">Metal-binding</keyword>
<dbReference type="Gene3D" id="3.30.70.20">
    <property type="match status" value="2"/>
</dbReference>
<dbReference type="Proteomes" id="UP001163821">
    <property type="component" value="Unassembled WGS sequence"/>
</dbReference>
<dbReference type="CDD" id="cd10549">
    <property type="entry name" value="MtMvhB_like"/>
    <property type="match status" value="1"/>
</dbReference>
<dbReference type="Pfam" id="PF00037">
    <property type="entry name" value="Fer4"/>
    <property type="match status" value="1"/>
</dbReference>
<evidence type="ECO:0000256" key="1">
    <source>
        <dbReference type="ARBA" id="ARBA00022723"/>
    </source>
</evidence>
<dbReference type="EMBL" id="JAPAAF010000016">
    <property type="protein sequence ID" value="MCW0483389.1"/>
    <property type="molecule type" value="Genomic_DNA"/>
</dbReference>
<evidence type="ECO:0000256" key="2">
    <source>
        <dbReference type="ARBA" id="ARBA00023004"/>
    </source>
</evidence>
<keyword evidence="6" id="KW-1185">Reference proteome</keyword>
<dbReference type="InterPro" id="IPR027631">
    <property type="entry name" value="Mono_FeFe_hydrog"/>
</dbReference>
<evidence type="ECO:0000256" key="3">
    <source>
        <dbReference type="ARBA" id="ARBA00023014"/>
    </source>
</evidence>
<keyword evidence="2" id="KW-0408">Iron</keyword>
<dbReference type="InterPro" id="IPR050340">
    <property type="entry name" value="Cytosolic_Fe-S_CAF"/>
</dbReference>
<dbReference type="Pfam" id="PF12838">
    <property type="entry name" value="Fer4_7"/>
    <property type="match status" value="1"/>
</dbReference>
<name>A0AA41Y4P8_9BACT</name>
<feature type="domain" description="4Fe-4S ferredoxin-type" evidence="4">
    <location>
        <begin position="142"/>
        <end position="171"/>
    </location>
</feature>
<dbReference type="AlphaFoldDB" id="A0AA41Y4P8"/>